<reference evidence="1" key="1">
    <citation type="journal article" date="2015" name="Nature">
        <title>Complex archaea that bridge the gap between prokaryotes and eukaryotes.</title>
        <authorList>
            <person name="Spang A."/>
            <person name="Saw J.H."/>
            <person name="Jorgensen S.L."/>
            <person name="Zaremba-Niedzwiedzka K."/>
            <person name="Martijn J."/>
            <person name="Lind A.E."/>
            <person name="van Eijk R."/>
            <person name="Schleper C."/>
            <person name="Guy L."/>
            <person name="Ettema T.J."/>
        </authorList>
    </citation>
    <scope>NUCLEOTIDE SEQUENCE</scope>
</reference>
<name>A0A0F9ILB3_9ZZZZ</name>
<organism evidence="1">
    <name type="scientific">marine sediment metagenome</name>
    <dbReference type="NCBI Taxonomy" id="412755"/>
    <lineage>
        <taxon>unclassified sequences</taxon>
        <taxon>metagenomes</taxon>
        <taxon>ecological metagenomes</taxon>
    </lineage>
</organism>
<proteinExistence type="predicted"/>
<evidence type="ECO:0000313" key="1">
    <source>
        <dbReference type="EMBL" id="KKM35340.1"/>
    </source>
</evidence>
<dbReference type="EMBL" id="LAZR01012129">
    <property type="protein sequence ID" value="KKM35340.1"/>
    <property type="molecule type" value="Genomic_DNA"/>
</dbReference>
<protein>
    <submittedName>
        <fullName evidence="1">Uncharacterized protein</fullName>
    </submittedName>
</protein>
<accession>A0A0F9ILB3</accession>
<sequence length="53" mass="6334">MFLKKKQRKRLGIFIPTDLMHFQVGHDIILFFQKLLNFDNVYMHCGRGEDPVP</sequence>
<feature type="non-terminal residue" evidence="1">
    <location>
        <position position="53"/>
    </location>
</feature>
<comment type="caution">
    <text evidence="1">The sequence shown here is derived from an EMBL/GenBank/DDBJ whole genome shotgun (WGS) entry which is preliminary data.</text>
</comment>
<dbReference type="AlphaFoldDB" id="A0A0F9ILB3"/>
<gene>
    <name evidence="1" type="ORF">LCGC14_1564960</name>
</gene>